<dbReference type="RefSeq" id="WP_234139105.1">
    <property type="nucleotide sequence ID" value="NZ_JAKOEM010000025.1"/>
</dbReference>
<accession>A0ABS9P1N1</accession>
<keyword evidence="2" id="KW-1185">Reference proteome</keyword>
<sequence>MHRFTPILVLLTACTGPIEEVPVSDPAPVDLSFCKGDDLGEIVGQPVADVAYLLPVGARVIDPDSPVTQDYRPNRLNVFADKAGVVIRLTCG</sequence>
<organism evidence="1 2">
    <name type="scientific">Ruegeria alba</name>
    <dbReference type="NCBI Taxonomy" id="2916756"/>
    <lineage>
        <taxon>Bacteria</taxon>
        <taxon>Pseudomonadati</taxon>
        <taxon>Pseudomonadota</taxon>
        <taxon>Alphaproteobacteria</taxon>
        <taxon>Rhodobacterales</taxon>
        <taxon>Roseobacteraceae</taxon>
        <taxon>Ruegeria</taxon>
    </lineage>
</organism>
<gene>
    <name evidence="1" type="ORF">MB818_19215</name>
</gene>
<dbReference type="Proteomes" id="UP001165279">
    <property type="component" value="Unassembled WGS sequence"/>
</dbReference>
<dbReference type="EMBL" id="JAKOEM010000025">
    <property type="protein sequence ID" value="MCG6560344.1"/>
    <property type="molecule type" value="Genomic_DNA"/>
</dbReference>
<dbReference type="Pfam" id="PF11720">
    <property type="entry name" value="Inhibitor_I78"/>
    <property type="match status" value="1"/>
</dbReference>
<dbReference type="Gene3D" id="3.30.10.10">
    <property type="entry name" value="Trypsin Inhibitor V, subunit A"/>
    <property type="match status" value="1"/>
</dbReference>
<dbReference type="InterPro" id="IPR021719">
    <property type="entry name" value="Prot_inh_I78"/>
</dbReference>
<proteinExistence type="predicted"/>
<reference evidence="1" key="1">
    <citation type="submission" date="2022-02" db="EMBL/GenBank/DDBJ databases">
        <title>The genome sequence of Ruegeria sp. 1NDH52C.</title>
        <authorList>
            <person name="Du J."/>
        </authorList>
    </citation>
    <scope>NUCLEOTIDE SEQUENCE</scope>
    <source>
        <strain evidence="1">1NDH52C</strain>
    </source>
</reference>
<evidence type="ECO:0008006" key="3">
    <source>
        <dbReference type="Google" id="ProtNLM"/>
    </source>
</evidence>
<comment type="caution">
    <text evidence="1">The sequence shown here is derived from an EMBL/GenBank/DDBJ whole genome shotgun (WGS) entry which is preliminary data.</text>
</comment>
<protein>
    <recommendedName>
        <fullName evidence="3">Peptidase inhibitor I78 family protein</fullName>
    </recommendedName>
</protein>
<evidence type="ECO:0000313" key="2">
    <source>
        <dbReference type="Proteomes" id="UP001165279"/>
    </source>
</evidence>
<evidence type="ECO:0000313" key="1">
    <source>
        <dbReference type="EMBL" id="MCG6560344.1"/>
    </source>
</evidence>
<name>A0ABS9P1N1_9RHOB</name>